<dbReference type="InterPro" id="IPR036770">
    <property type="entry name" value="Ankyrin_rpt-contain_sf"/>
</dbReference>
<dbReference type="OrthoDB" id="6072380at2759"/>
<feature type="domain" description="Mab-21-like nucleotidyltransferase" evidence="4">
    <location>
        <begin position="519"/>
        <end position="659"/>
    </location>
</feature>
<dbReference type="InterPro" id="IPR046903">
    <property type="entry name" value="Mab-21-like_nuc_Trfase"/>
</dbReference>
<dbReference type="SMART" id="SM00248">
    <property type="entry name" value="ANK"/>
    <property type="match status" value="9"/>
</dbReference>
<evidence type="ECO:0000313" key="6">
    <source>
        <dbReference type="Proteomes" id="UP000596742"/>
    </source>
</evidence>
<organism evidence="5 6">
    <name type="scientific">Mytilus galloprovincialis</name>
    <name type="common">Mediterranean mussel</name>
    <dbReference type="NCBI Taxonomy" id="29158"/>
    <lineage>
        <taxon>Eukaryota</taxon>
        <taxon>Metazoa</taxon>
        <taxon>Spiralia</taxon>
        <taxon>Lophotrochozoa</taxon>
        <taxon>Mollusca</taxon>
        <taxon>Bivalvia</taxon>
        <taxon>Autobranchia</taxon>
        <taxon>Pteriomorphia</taxon>
        <taxon>Mytilida</taxon>
        <taxon>Mytiloidea</taxon>
        <taxon>Mytilidae</taxon>
        <taxon>Mytilinae</taxon>
        <taxon>Mytilus</taxon>
    </lineage>
</organism>
<dbReference type="PROSITE" id="PS50297">
    <property type="entry name" value="ANK_REP_REGION"/>
    <property type="match status" value="1"/>
</dbReference>
<dbReference type="PANTHER" id="PTHR24126">
    <property type="entry name" value="ANKYRIN REPEAT, PH AND SEC7 DOMAIN CONTAINING PROTEIN SECG-RELATED"/>
    <property type="match status" value="1"/>
</dbReference>
<dbReference type="PROSITE" id="PS50088">
    <property type="entry name" value="ANK_REPEAT"/>
    <property type="match status" value="1"/>
</dbReference>
<proteinExistence type="predicted"/>
<dbReference type="Pfam" id="PF12796">
    <property type="entry name" value="Ank_2"/>
    <property type="match status" value="2"/>
</dbReference>
<dbReference type="Gene3D" id="1.10.1410.40">
    <property type="match status" value="1"/>
</dbReference>
<sequence>MDLELAIRSNNLISLKEVLLKGADVNWQNCDGNTALHIAVSEDAGIDILRTLMENGATVAVENNDNKTPVQCLKPTSLQTVANLLKLEKCFDFRDSNNNSLMHVFMAWDMKFDKEDFWKMIVTEYEHLSIDFNSQNNSGATPLMLAGQDFEEKNLKYVLDNVDNLDLFVMDSNGDTFLHVYMHLTVGLDLDFFTTLLQGKTKYCPKLVVKKLLISQNYEKDTPFHRFLRNTIPLKVYLLQLFIDAGADVNSCNTFGRTVLHGIFRKMYTTDPITGTKDEEDQNTKYLVKCGADIDAQDCYGDSPLFLANDVNSVGMLIKLGANVNIQNKFGQTPLIKHALYPYKHFKVFDKLIAAGADVNIKDHHGSTVLHYAAWVDFRILRHIVLYFLQNGCAISPDALGHLPCHKAYESRNKEMFNLLCKCDKAVHGSSDNFKFRKKRVKLADLEDINQFVNDFQCYQGSGISKLLELPRIGSVVFEQEAEMIRLAVNDLVMNLCHEISIRDELLIPSLVHSGSSRENTKVGLPNEYDFVCILEKLSEKCEIDYLNTNDESGFAVLKLKTEFSCHECQCLFAESGHLVTSHVWERFNSVMKDVFKSPKFFCHSNIRYIEDCATLNYVTSPTFVCVIFWNGCFYKDFSITIDLALACCVKGYWPKNANIDKLTCDVQQLREEGALLLIQTELENRLNFPQNVRVSSLNAEIKHMDSIPDIAKDAYRICKICCDSGICPGLVVNHTVEVKDILSSYMLKNCMFHVLEKYQKADFHDISTKPYKDKELFKFVGQIFHTLLEFLNEENLPSFIFPWQNIFTFRGGNNRTVEKSHVRCSYMKVFVKFILRLFGENVDFTDIDTGCLSEYRANDRYGYEEIFFGNDNIFSS</sequence>
<gene>
    <name evidence="5" type="ORF">MGAL_10B065515</name>
</gene>
<evidence type="ECO:0000256" key="1">
    <source>
        <dbReference type="ARBA" id="ARBA00022737"/>
    </source>
</evidence>
<evidence type="ECO:0000259" key="4">
    <source>
        <dbReference type="Pfam" id="PF03281"/>
    </source>
</evidence>
<dbReference type="InterPro" id="IPR002110">
    <property type="entry name" value="Ankyrin_rpt"/>
</dbReference>
<evidence type="ECO:0000256" key="3">
    <source>
        <dbReference type="PROSITE-ProRule" id="PRU00023"/>
    </source>
</evidence>
<dbReference type="Proteomes" id="UP000596742">
    <property type="component" value="Unassembled WGS sequence"/>
</dbReference>
<accession>A0A8B6HHN1</accession>
<name>A0A8B6HHN1_MYTGA</name>
<dbReference type="PANTHER" id="PTHR24126:SF14">
    <property type="entry name" value="ANK_REP_REGION DOMAIN-CONTAINING PROTEIN"/>
    <property type="match status" value="1"/>
</dbReference>
<reference evidence="5" key="1">
    <citation type="submission" date="2018-11" db="EMBL/GenBank/DDBJ databases">
        <authorList>
            <person name="Alioto T."/>
            <person name="Alioto T."/>
        </authorList>
    </citation>
    <scope>NUCLEOTIDE SEQUENCE</scope>
</reference>
<feature type="repeat" description="ANK" evidence="3">
    <location>
        <begin position="31"/>
        <end position="64"/>
    </location>
</feature>
<keyword evidence="1" id="KW-0677">Repeat</keyword>
<dbReference type="AlphaFoldDB" id="A0A8B6HHN1"/>
<dbReference type="Gene3D" id="3.30.460.90">
    <property type="match status" value="1"/>
</dbReference>
<keyword evidence="2 3" id="KW-0040">ANK repeat</keyword>
<dbReference type="EMBL" id="UYJE01010077">
    <property type="protein sequence ID" value="VDI79487.1"/>
    <property type="molecule type" value="Genomic_DNA"/>
</dbReference>
<dbReference type="SUPFAM" id="SSF48403">
    <property type="entry name" value="Ankyrin repeat"/>
    <property type="match status" value="1"/>
</dbReference>
<evidence type="ECO:0000313" key="5">
    <source>
        <dbReference type="EMBL" id="VDI79487.1"/>
    </source>
</evidence>
<protein>
    <recommendedName>
        <fullName evidence="4">Mab-21-like nucleotidyltransferase domain-containing protein</fullName>
    </recommendedName>
</protein>
<comment type="caution">
    <text evidence="5">The sequence shown here is derived from an EMBL/GenBank/DDBJ whole genome shotgun (WGS) entry which is preliminary data.</text>
</comment>
<keyword evidence="6" id="KW-1185">Reference proteome</keyword>
<dbReference type="Gene3D" id="1.25.40.20">
    <property type="entry name" value="Ankyrin repeat-containing domain"/>
    <property type="match status" value="3"/>
</dbReference>
<dbReference type="Pfam" id="PF03281">
    <property type="entry name" value="Mab-21"/>
    <property type="match status" value="1"/>
</dbReference>
<evidence type="ECO:0000256" key="2">
    <source>
        <dbReference type="ARBA" id="ARBA00023043"/>
    </source>
</evidence>